<evidence type="ECO:0000313" key="2">
    <source>
        <dbReference type="EMBL" id="TRW49387.1"/>
    </source>
</evidence>
<dbReference type="AlphaFoldDB" id="A0A552X2Z3"/>
<dbReference type="GO" id="GO:0003677">
    <property type="term" value="F:DNA binding"/>
    <property type="evidence" value="ECO:0007669"/>
    <property type="project" value="InterPro"/>
</dbReference>
<name>A0A552X2Z3_9GAMM</name>
<dbReference type="Gene3D" id="1.10.260.40">
    <property type="entry name" value="lambda repressor-like DNA-binding domains"/>
    <property type="match status" value="1"/>
</dbReference>
<feature type="compositionally biased region" description="Basic and acidic residues" evidence="1">
    <location>
        <begin position="75"/>
        <end position="90"/>
    </location>
</feature>
<proteinExistence type="predicted"/>
<reference evidence="2 3" key="1">
    <citation type="submission" date="2019-07" db="EMBL/GenBank/DDBJ databases">
        <authorList>
            <person name="Yang M."/>
            <person name="Zhao D."/>
            <person name="Xiang H."/>
        </authorList>
    </citation>
    <scope>NUCLEOTIDE SEQUENCE [LARGE SCALE GENOMIC DNA]</scope>
    <source>
        <strain evidence="2 3">IM1326</strain>
    </source>
</reference>
<comment type="caution">
    <text evidence="2">The sequence shown here is derived from an EMBL/GenBank/DDBJ whole genome shotgun (WGS) entry which is preliminary data.</text>
</comment>
<evidence type="ECO:0000256" key="1">
    <source>
        <dbReference type="SAM" id="MobiDB-lite"/>
    </source>
</evidence>
<dbReference type="InterPro" id="IPR010982">
    <property type="entry name" value="Lambda_DNA-bd_dom_sf"/>
</dbReference>
<protein>
    <submittedName>
        <fullName evidence="2">Uncharacterized protein</fullName>
    </submittedName>
</protein>
<accession>A0A552X2Z3</accession>
<sequence length="90" mass="10134">MDKNQLKKELALLGYDFSMLAQALNRSPSLISKVAGRQAKSRIVAEAFAKLLDRPVTEIFPDVPEYSNDIPTNKASREARTEQMKRILAK</sequence>
<dbReference type="EMBL" id="VJWL01000001">
    <property type="protein sequence ID" value="TRW49387.1"/>
    <property type="molecule type" value="Genomic_DNA"/>
</dbReference>
<dbReference type="Proteomes" id="UP000320359">
    <property type="component" value="Unassembled WGS sequence"/>
</dbReference>
<organism evidence="2 3">
    <name type="scientific">Aliidiomarina halalkaliphila</name>
    <dbReference type="NCBI Taxonomy" id="2593535"/>
    <lineage>
        <taxon>Bacteria</taxon>
        <taxon>Pseudomonadati</taxon>
        <taxon>Pseudomonadota</taxon>
        <taxon>Gammaproteobacteria</taxon>
        <taxon>Alteromonadales</taxon>
        <taxon>Idiomarinaceae</taxon>
        <taxon>Aliidiomarina</taxon>
    </lineage>
</organism>
<keyword evidence="3" id="KW-1185">Reference proteome</keyword>
<evidence type="ECO:0000313" key="3">
    <source>
        <dbReference type="Proteomes" id="UP000320359"/>
    </source>
</evidence>
<feature type="region of interest" description="Disordered" evidence="1">
    <location>
        <begin position="70"/>
        <end position="90"/>
    </location>
</feature>
<gene>
    <name evidence="2" type="ORF">FM042_00500</name>
</gene>